<keyword evidence="4" id="KW-1185">Reference proteome</keyword>
<dbReference type="Proteomes" id="UP001500459">
    <property type="component" value="Unassembled WGS sequence"/>
</dbReference>
<feature type="domain" description="RNA polymerase sigma-70 region 2" evidence="1">
    <location>
        <begin position="13"/>
        <end position="61"/>
    </location>
</feature>
<dbReference type="PANTHER" id="PTHR47756">
    <property type="entry name" value="BLL6612 PROTEIN-RELATED"/>
    <property type="match status" value="1"/>
</dbReference>
<gene>
    <name evidence="3" type="ORF">GCM10022393_02140</name>
</gene>
<reference evidence="4" key="1">
    <citation type="journal article" date="2019" name="Int. J. Syst. Evol. Microbiol.">
        <title>The Global Catalogue of Microorganisms (GCM) 10K type strain sequencing project: providing services to taxonomists for standard genome sequencing and annotation.</title>
        <authorList>
            <consortium name="The Broad Institute Genomics Platform"/>
            <consortium name="The Broad Institute Genome Sequencing Center for Infectious Disease"/>
            <person name="Wu L."/>
            <person name="Ma J."/>
        </authorList>
    </citation>
    <scope>NUCLEOTIDE SEQUENCE [LARGE SCALE GENOMIC DNA]</scope>
    <source>
        <strain evidence="4">JCM 17106</strain>
    </source>
</reference>
<dbReference type="Pfam" id="PF20239">
    <property type="entry name" value="DUF6596"/>
    <property type="match status" value="1"/>
</dbReference>
<dbReference type="InterPro" id="IPR013325">
    <property type="entry name" value="RNA_pol_sigma_r2"/>
</dbReference>
<dbReference type="Gene3D" id="1.10.1740.10">
    <property type="match status" value="1"/>
</dbReference>
<dbReference type="InterPro" id="IPR007627">
    <property type="entry name" value="RNA_pol_sigma70_r2"/>
</dbReference>
<organism evidence="3 4">
    <name type="scientific">Aquimarina addita</name>
    <dbReference type="NCBI Taxonomy" id="870485"/>
    <lineage>
        <taxon>Bacteria</taxon>
        <taxon>Pseudomonadati</taxon>
        <taxon>Bacteroidota</taxon>
        <taxon>Flavobacteriia</taxon>
        <taxon>Flavobacteriales</taxon>
        <taxon>Flavobacteriaceae</taxon>
        <taxon>Aquimarina</taxon>
    </lineage>
</organism>
<proteinExistence type="predicted"/>
<accession>A0ABP7X871</accession>
<protein>
    <submittedName>
        <fullName evidence="3">Sigma-70 family RNA polymerase sigma factor</fullName>
    </submittedName>
</protein>
<evidence type="ECO:0000313" key="3">
    <source>
        <dbReference type="EMBL" id="GAA4107125.1"/>
    </source>
</evidence>
<sequence>MVAVLVKIFGIENLAIAEDVVQDALVSALENWKYRGIPDNPRAWLYRTAKNRAIDIIRRNKHRQVIDFSDPQRQLLHSEYTLTTVMDGYWQKNHIQDDFLGMMYACCHPEISPENQITLILKLLCGFSTKEVAKSFLTTEDTVSKRLYRTKEYFRKHRIELRIPSEQQIELRTNVVLSAIYLIFNEGYSSTHDNQLIRKDIISQAMHLCKSLLNNQKTQLPEVYALMSLMCFHTARIQSRITREGALVVLKDQNRRLWDQELIVCGSTYLNKASFGETVSTYHLEAAIAYEHCRSKDYISTNWNCILHYYDALLKIEKNPVVLLNRCLVILEIKGANAALQSIEEIKDSKVIDTYLYITPF</sequence>
<dbReference type="SUPFAM" id="SSF88946">
    <property type="entry name" value="Sigma2 domain of RNA polymerase sigma factors"/>
    <property type="match status" value="1"/>
</dbReference>
<evidence type="ECO:0000259" key="2">
    <source>
        <dbReference type="Pfam" id="PF20239"/>
    </source>
</evidence>
<dbReference type="Pfam" id="PF04542">
    <property type="entry name" value="Sigma70_r2"/>
    <property type="match status" value="1"/>
</dbReference>
<dbReference type="InterPro" id="IPR046531">
    <property type="entry name" value="DUF6596"/>
</dbReference>
<dbReference type="SUPFAM" id="SSF88659">
    <property type="entry name" value="Sigma3 and sigma4 domains of RNA polymerase sigma factors"/>
    <property type="match status" value="1"/>
</dbReference>
<feature type="domain" description="DUF6596" evidence="2">
    <location>
        <begin position="172"/>
        <end position="273"/>
    </location>
</feature>
<dbReference type="EMBL" id="BAABCW010000001">
    <property type="protein sequence ID" value="GAA4107125.1"/>
    <property type="molecule type" value="Genomic_DNA"/>
</dbReference>
<evidence type="ECO:0000259" key="1">
    <source>
        <dbReference type="Pfam" id="PF04542"/>
    </source>
</evidence>
<comment type="caution">
    <text evidence="3">The sequence shown here is derived from an EMBL/GenBank/DDBJ whole genome shotgun (WGS) entry which is preliminary data.</text>
</comment>
<dbReference type="PANTHER" id="PTHR47756:SF2">
    <property type="entry name" value="BLL6612 PROTEIN"/>
    <property type="match status" value="1"/>
</dbReference>
<name>A0ABP7X871_9FLAO</name>
<evidence type="ECO:0000313" key="4">
    <source>
        <dbReference type="Proteomes" id="UP001500459"/>
    </source>
</evidence>
<dbReference type="InterPro" id="IPR013324">
    <property type="entry name" value="RNA_pol_sigma_r3/r4-like"/>
</dbReference>
<dbReference type="NCBIfam" id="TIGR02937">
    <property type="entry name" value="sigma70-ECF"/>
    <property type="match status" value="1"/>
</dbReference>
<dbReference type="InterPro" id="IPR014284">
    <property type="entry name" value="RNA_pol_sigma-70_dom"/>
</dbReference>